<evidence type="ECO:0000313" key="2">
    <source>
        <dbReference type="Proteomes" id="UP000622610"/>
    </source>
</evidence>
<dbReference type="Gene3D" id="3.40.50.300">
    <property type="entry name" value="P-loop containing nucleotide triphosphate hydrolases"/>
    <property type="match status" value="1"/>
</dbReference>
<name>A0A917N788_9ENTE</name>
<accession>A0A917N788</accession>
<reference evidence="1" key="2">
    <citation type="submission" date="2020-09" db="EMBL/GenBank/DDBJ databases">
        <authorList>
            <person name="Sun Q."/>
            <person name="Sedlacek I."/>
        </authorList>
    </citation>
    <scope>NUCLEOTIDE SEQUENCE</scope>
    <source>
        <strain evidence="1">CCM 8433</strain>
    </source>
</reference>
<comment type="caution">
    <text evidence="1">The sequence shown here is derived from an EMBL/GenBank/DDBJ whole genome shotgun (WGS) entry which is preliminary data.</text>
</comment>
<protein>
    <submittedName>
        <fullName evidence="1">Uncharacterized protein</fullName>
    </submittedName>
</protein>
<evidence type="ECO:0000313" key="1">
    <source>
        <dbReference type="EMBL" id="GGI66637.1"/>
    </source>
</evidence>
<keyword evidence="2" id="KW-1185">Reference proteome</keyword>
<dbReference type="Proteomes" id="UP000622610">
    <property type="component" value="Unassembled WGS sequence"/>
</dbReference>
<dbReference type="AlphaFoldDB" id="A0A917N788"/>
<proteinExistence type="predicted"/>
<reference evidence="1" key="1">
    <citation type="journal article" date="2014" name="Int. J. Syst. Evol. Microbiol.">
        <title>Complete genome sequence of Corynebacterium casei LMG S-19264T (=DSM 44701T), isolated from a smear-ripened cheese.</title>
        <authorList>
            <consortium name="US DOE Joint Genome Institute (JGI-PGF)"/>
            <person name="Walter F."/>
            <person name="Albersmeier A."/>
            <person name="Kalinowski J."/>
            <person name="Ruckert C."/>
        </authorList>
    </citation>
    <scope>NUCLEOTIDE SEQUENCE</scope>
    <source>
        <strain evidence="1">CCM 8433</strain>
    </source>
</reference>
<gene>
    <name evidence="1" type="ORF">GCM10011482_22910</name>
</gene>
<dbReference type="EMBL" id="BMDT01000014">
    <property type="protein sequence ID" value="GGI66637.1"/>
    <property type="molecule type" value="Genomic_DNA"/>
</dbReference>
<dbReference type="SUPFAM" id="SSF52540">
    <property type="entry name" value="P-loop containing nucleoside triphosphate hydrolases"/>
    <property type="match status" value="1"/>
</dbReference>
<dbReference type="InterPro" id="IPR027417">
    <property type="entry name" value="P-loop_NTPase"/>
</dbReference>
<organism evidence="1 2">
    <name type="scientific">Enterococcus alcedinis</name>
    <dbReference type="NCBI Taxonomy" id="1274384"/>
    <lineage>
        <taxon>Bacteria</taxon>
        <taxon>Bacillati</taxon>
        <taxon>Bacillota</taxon>
        <taxon>Bacilli</taxon>
        <taxon>Lactobacillales</taxon>
        <taxon>Enterococcaceae</taxon>
        <taxon>Enterococcus</taxon>
    </lineage>
</organism>
<sequence>MIFDEDTSHLDQETEEKLLDFAFNHFKEQTFIFTSHSGNVRKKCDKEFNINSNKMTLLEKGNSYEIIR</sequence>